<evidence type="ECO:0000256" key="1">
    <source>
        <dbReference type="SAM" id="MobiDB-lite"/>
    </source>
</evidence>
<gene>
    <name evidence="3" type="ORF">LOC62_04G005775</name>
</gene>
<dbReference type="EMBL" id="CP086717">
    <property type="protein sequence ID" value="WOO82279.1"/>
    <property type="molecule type" value="Genomic_DNA"/>
</dbReference>
<accession>A0AAF0YCF5</accession>
<dbReference type="AlphaFoldDB" id="A0AAF0YCF5"/>
<proteinExistence type="predicted"/>
<sequence length="828" mass="90023">MSILQLPDELLHAVFSHSSVRDAARLSETCRQFGGAYRSCSAVQWYKAAVTGGGYVNVEPVALQPAAAAESDVLADADPAGPASTPPPPERQTLGSKVAALRAQETAWRTLTPHKFQRFDMPGNRAEEHDFSSGLVVIHRHAGVSDNMSEAEEEADSLEGFHRNWISVDFGRVDQRLANDFGDEDDFPFTRRLLYRSWTCIAGIDAQADLLLLTEDLWHSDSTCTTRFHILSLSTGQGHPRAQHPVIMLKVDARETYTTSVMGPARDTWKGGSYCVAVRGNLVATLVFKYSDTERGVLRGTFIVVFDWTTGQVALVSVFCEVTTDGRQTISLPETHDSPSFTFLADDLIAVAPLRAVPRPAHVPHDPRLALEVYTIPPRDEWADLLPPKDIVETLAEEMSDDDSMTDDENDSGSGSLDDDDEVDNGSDNEWESLDSDDDAAVDAVIDELAALDGAPSTTADANGTFAAETAPPGTPHDDPFPDMASEVYSDPEIEIENWADSDSESPSEGLPKPPILDTGDFLKLILGPGDPEPSVRFLLPPIADDQRMTQAVILGHGPISPPSAASPSPYAVPRNFDTDADTGVLVLGFQVTGADGPPKDYTLFMRQEKLASLARSHASQATAPTEVRWADWGEENTRILPEALFARETADNEGCKNYWEADYEARAHGYRFAALRGFGHEGSSAYTAADNGVFDLEVYDFAPGAEVPRFDPVDERGLEGGSAVLRSDATVLDGFAVPVVTRLPFLATRRRLAPELRLDSKAERLGYGLLLDAQRVALFRLQDVGEVAGSEVQELLVWTFGRGEEVRGDEVAIAQSTIAAPRLAPSW</sequence>
<name>A0AAF0YCF5_9TREE</name>
<dbReference type="RefSeq" id="XP_062628311.1">
    <property type="nucleotide sequence ID" value="XM_062772327.1"/>
</dbReference>
<evidence type="ECO:0000313" key="4">
    <source>
        <dbReference type="Proteomes" id="UP000827549"/>
    </source>
</evidence>
<reference evidence="3" key="1">
    <citation type="submission" date="2023-10" db="EMBL/GenBank/DDBJ databases">
        <authorList>
            <person name="Noh H."/>
        </authorList>
    </citation>
    <scope>NUCLEOTIDE SEQUENCE</scope>
    <source>
        <strain evidence="3">DUCC4014</strain>
    </source>
</reference>
<feature type="region of interest" description="Disordered" evidence="1">
    <location>
        <begin position="453"/>
        <end position="486"/>
    </location>
</feature>
<dbReference type="InterPro" id="IPR001810">
    <property type="entry name" value="F-box_dom"/>
</dbReference>
<dbReference type="GeneID" id="87809003"/>
<dbReference type="Proteomes" id="UP000827549">
    <property type="component" value="Chromosome 4"/>
</dbReference>
<feature type="region of interest" description="Disordered" evidence="1">
    <location>
        <begin position="69"/>
        <end position="94"/>
    </location>
</feature>
<feature type="compositionally biased region" description="Low complexity" evidence="1">
    <location>
        <begin position="69"/>
        <end position="83"/>
    </location>
</feature>
<dbReference type="InterPro" id="IPR036047">
    <property type="entry name" value="F-box-like_dom_sf"/>
</dbReference>
<dbReference type="Pfam" id="PF12937">
    <property type="entry name" value="F-box-like"/>
    <property type="match status" value="1"/>
</dbReference>
<feature type="domain" description="F-box" evidence="2">
    <location>
        <begin position="3"/>
        <end position="33"/>
    </location>
</feature>
<evidence type="ECO:0000259" key="2">
    <source>
        <dbReference type="Pfam" id="PF12937"/>
    </source>
</evidence>
<dbReference type="Gene3D" id="1.20.1280.50">
    <property type="match status" value="1"/>
</dbReference>
<feature type="region of interest" description="Disordered" evidence="1">
    <location>
        <begin position="397"/>
        <end position="437"/>
    </location>
</feature>
<organism evidence="3 4">
    <name type="scientific">Vanrija pseudolonga</name>
    <dbReference type="NCBI Taxonomy" id="143232"/>
    <lineage>
        <taxon>Eukaryota</taxon>
        <taxon>Fungi</taxon>
        <taxon>Dikarya</taxon>
        <taxon>Basidiomycota</taxon>
        <taxon>Agaricomycotina</taxon>
        <taxon>Tremellomycetes</taxon>
        <taxon>Trichosporonales</taxon>
        <taxon>Trichosporonaceae</taxon>
        <taxon>Vanrija</taxon>
    </lineage>
</organism>
<keyword evidence="4" id="KW-1185">Reference proteome</keyword>
<protein>
    <recommendedName>
        <fullName evidence="2">F-box domain-containing protein</fullName>
    </recommendedName>
</protein>
<evidence type="ECO:0000313" key="3">
    <source>
        <dbReference type="EMBL" id="WOO82279.1"/>
    </source>
</evidence>
<dbReference type="SUPFAM" id="SSF81383">
    <property type="entry name" value="F-box domain"/>
    <property type="match status" value="1"/>
</dbReference>